<accession>A0AAV5BM94</accession>
<feature type="chain" id="PRO_5043327215" description="ATPase AAA-type core domain-containing protein" evidence="6">
    <location>
        <begin position="33"/>
        <end position="489"/>
    </location>
</feature>
<name>A0AAV5BM94_ELECO</name>
<evidence type="ECO:0000256" key="3">
    <source>
        <dbReference type="RuleBase" id="RU003651"/>
    </source>
</evidence>
<keyword evidence="4" id="KW-0175">Coiled coil</keyword>
<evidence type="ECO:0000256" key="5">
    <source>
        <dbReference type="SAM" id="MobiDB-lite"/>
    </source>
</evidence>
<feature type="domain" description="ATPase family AAA" evidence="8">
    <location>
        <begin position="46"/>
        <end position="302"/>
    </location>
</feature>
<proteinExistence type="inferred from homology"/>
<evidence type="ECO:0000256" key="4">
    <source>
        <dbReference type="SAM" id="Coils"/>
    </source>
</evidence>
<dbReference type="Gene3D" id="3.40.50.300">
    <property type="entry name" value="P-loop containing nucleotide triphosphate hydrolases"/>
    <property type="match status" value="1"/>
</dbReference>
<keyword evidence="2 3" id="KW-0067">ATP-binding</keyword>
<dbReference type="PROSITE" id="PS00674">
    <property type="entry name" value="AAA"/>
    <property type="match status" value="1"/>
</dbReference>
<dbReference type="AlphaFoldDB" id="A0AAV5BM94"/>
<dbReference type="SUPFAM" id="SSF52540">
    <property type="entry name" value="P-loop containing nucleoside triphosphate hydrolases"/>
    <property type="match status" value="1"/>
</dbReference>
<feature type="coiled-coil region" evidence="4">
    <location>
        <begin position="96"/>
        <end position="134"/>
    </location>
</feature>
<evidence type="ECO:0008006" key="11">
    <source>
        <dbReference type="Google" id="ProtNLM"/>
    </source>
</evidence>
<dbReference type="GO" id="GO:0016887">
    <property type="term" value="F:ATP hydrolysis activity"/>
    <property type="evidence" value="ECO:0007669"/>
    <property type="project" value="InterPro"/>
</dbReference>
<evidence type="ECO:0000259" key="8">
    <source>
        <dbReference type="Pfam" id="PF12037"/>
    </source>
</evidence>
<dbReference type="Pfam" id="PF12037">
    <property type="entry name" value="ATAD3_N"/>
    <property type="match status" value="1"/>
</dbReference>
<protein>
    <recommendedName>
        <fullName evidence="11">ATPase AAA-type core domain-containing protein</fullName>
    </recommendedName>
</protein>
<comment type="caution">
    <text evidence="9">The sequence shown here is derived from an EMBL/GenBank/DDBJ whole genome shotgun (WGS) entry which is preliminary data.</text>
</comment>
<dbReference type="InterPro" id="IPR021911">
    <property type="entry name" value="ATAD3_N"/>
</dbReference>
<dbReference type="PANTHER" id="PTHR23075:SF13">
    <property type="entry name" value="AAA-TYPE ATPASE FAMILY PROTEIN"/>
    <property type="match status" value="1"/>
</dbReference>
<evidence type="ECO:0000259" key="7">
    <source>
        <dbReference type="Pfam" id="PF00004"/>
    </source>
</evidence>
<dbReference type="GO" id="GO:0007005">
    <property type="term" value="P:mitochondrion organization"/>
    <property type="evidence" value="ECO:0007669"/>
    <property type="project" value="TreeGrafter"/>
</dbReference>
<evidence type="ECO:0000313" key="10">
    <source>
        <dbReference type="Proteomes" id="UP001054889"/>
    </source>
</evidence>
<dbReference type="Gene3D" id="1.10.8.60">
    <property type="match status" value="1"/>
</dbReference>
<dbReference type="EMBL" id="BQKI01000001">
    <property type="protein sequence ID" value="GJM86577.1"/>
    <property type="molecule type" value="Genomic_DNA"/>
</dbReference>
<feature type="compositionally biased region" description="Basic and acidic residues" evidence="5">
    <location>
        <begin position="145"/>
        <end position="179"/>
    </location>
</feature>
<dbReference type="GO" id="GO:0005739">
    <property type="term" value="C:mitochondrion"/>
    <property type="evidence" value="ECO:0007669"/>
    <property type="project" value="TreeGrafter"/>
</dbReference>
<dbReference type="GO" id="GO:0008270">
    <property type="term" value="F:zinc ion binding"/>
    <property type="evidence" value="ECO:0007669"/>
    <property type="project" value="TreeGrafter"/>
</dbReference>
<dbReference type="InterPro" id="IPR003960">
    <property type="entry name" value="ATPase_AAA_CS"/>
</dbReference>
<feature type="domain" description="ATPase AAA-type core" evidence="7">
    <location>
        <begin position="319"/>
        <end position="371"/>
    </location>
</feature>
<sequence>MRRLHLPLPARAASAVAAAAVTVASLADVAYADGHYRRPPPPPPDAMGDASAFDSDPDTLERMARALREMKNSPLHKHLNQLMKKQEATRLEALEAEQVQMAINQNLRDIERKKKEAEENRKNMEQQLQSKAQALRYEDDLARKRMQTEHEAQRRHDAELVKMQEASSMRKEEARRATEQKMLQKALQAQIEKAERDRETNKANAYAEGEARAHAKILSEDVDRDILVERMKGEREKWLAAVNTTFSHIEGGLTELFSDKKKLMMGIGGVTALAAGVYTTREGARVTWGYINRILGQPSLIRESSMPKFPLPASRRNSIHMSEAQRSALNALLFRTGDQSRDIVLVLATNRPGDLDAAITDRIDEVIEFPLPGEDERFELLKLYLNQYILKEDPKGSSWSSLFNKKPRKIDVKGVTDDLLREAARKTDGFSGREIAKLVASVQAAVYGRPDCILDPQLFLEIIDYKVAEHHQRIKLASEGKATSPAALT</sequence>
<reference evidence="9" key="1">
    <citation type="journal article" date="2018" name="DNA Res.">
        <title>Multiple hybrid de novo genome assembly of finger millet, an orphan allotetraploid crop.</title>
        <authorList>
            <person name="Hatakeyama M."/>
            <person name="Aluri S."/>
            <person name="Balachadran M.T."/>
            <person name="Sivarajan S.R."/>
            <person name="Patrignani A."/>
            <person name="Gruter S."/>
            <person name="Poveda L."/>
            <person name="Shimizu-Inatsugi R."/>
            <person name="Baeten J."/>
            <person name="Francoijs K.J."/>
            <person name="Nataraja K.N."/>
            <person name="Reddy Y.A.N."/>
            <person name="Phadnis S."/>
            <person name="Ravikumar R.L."/>
            <person name="Schlapbach R."/>
            <person name="Sreeman S.M."/>
            <person name="Shimizu K.K."/>
        </authorList>
    </citation>
    <scope>NUCLEOTIDE SEQUENCE</scope>
</reference>
<gene>
    <name evidence="9" type="primary">ga02448</name>
    <name evidence="9" type="ORF">PR202_ga02448</name>
</gene>
<dbReference type="InterPro" id="IPR027417">
    <property type="entry name" value="P-loop_NTPase"/>
</dbReference>
<evidence type="ECO:0000313" key="9">
    <source>
        <dbReference type="EMBL" id="GJM86577.1"/>
    </source>
</evidence>
<keyword evidence="10" id="KW-1185">Reference proteome</keyword>
<dbReference type="InterPro" id="IPR003959">
    <property type="entry name" value="ATPase_AAA_core"/>
</dbReference>
<keyword evidence="1 3" id="KW-0547">Nucleotide-binding</keyword>
<dbReference type="GO" id="GO:0005524">
    <property type="term" value="F:ATP binding"/>
    <property type="evidence" value="ECO:0007669"/>
    <property type="project" value="UniProtKB-KW"/>
</dbReference>
<comment type="similarity">
    <text evidence="3">Belongs to the AAA ATPase family.</text>
</comment>
<feature type="region of interest" description="Disordered" evidence="5">
    <location>
        <begin position="145"/>
        <end position="187"/>
    </location>
</feature>
<dbReference type="Pfam" id="PF00004">
    <property type="entry name" value="AAA"/>
    <property type="match status" value="1"/>
</dbReference>
<keyword evidence="6" id="KW-0732">Signal</keyword>
<evidence type="ECO:0000256" key="6">
    <source>
        <dbReference type="SAM" id="SignalP"/>
    </source>
</evidence>
<dbReference type="Proteomes" id="UP001054889">
    <property type="component" value="Unassembled WGS sequence"/>
</dbReference>
<dbReference type="PANTHER" id="PTHR23075">
    <property type="entry name" value="PUTATIVE ATP-ASE"/>
    <property type="match status" value="1"/>
</dbReference>
<evidence type="ECO:0000256" key="1">
    <source>
        <dbReference type="ARBA" id="ARBA00022741"/>
    </source>
</evidence>
<organism evidence="9 10">
    <name type="scientific">Eleusine coracana subsp. coracana</name>
    <dbReference type="NCBI Taxonomy" id="191504"/>
    <lineage>
        <taxon>Eukaryota</taxon>
        <taxon>Viridiplantae</taxon>
        <taxon>Streptophyta</taxon>
        <taxon>Embryophyta</taxon>
        <taxon>Tracheophyta</taxon>
        <taxon>Spermatophyta</taxon>
        <taxon>Magnoliopsida</taxon>
        <taxon>Liliopsida</taxon>
        <taxon>Poales</taxon>
        <taxon>Poaceae</taxon>
        <taxon>PACMAD clade</taxon>
        <taxon>Chloridoideae</taxon>
        <taxon>Cynodonteae</taxon>
        <taxon>Eleusininae</taxon>
        <taxon>Eleusine</taxon>
    </lineage>
</organism>
<reference evidence="9" key="2">
    <citation type="submission" date="2021-12" db="EMBL/GenBank/DDBJ databases">
        <title>Resequencing data analysis of finger millet.</title>
        <authorList>
            <person name="Hatakeyama M."/>
            <person name="Aluri S."/>
            <person name="Balachadran M.T."/>
            <person name="Sivarajan S.R."/>
            <person name="Poveda L."/>
            <person name="Shimizu-Inatsugi R."/>
            <person name="Schlapbach R."/>
            <person name="Sreeman S.M."/>
            <person name="Shimizu K.K."/>
        </authorList>
    </citation>
    <scope>NUCLEOTIDE SEQUENCE</scope>
</reference>
<feature type="signal peptide" evidence="6">
    <location>
        <begin position="1"/>
        <end position="32"/>
    </location>
</feature>
<evidence type="ECO:0000256" key="2">
    <source>
        <dbReference type="ARBA" id="ARBA00022840"/>
    </source>
</evidence>